<sequence>MRIASIALSVAGSRHRRAAEPCQDASGWALGDRAGFAVVADGAGSASASDLGAQVAVETVLTLLPRWQRQRSPRSLADWLPLLRAVVRAARWAVDRAARDRDLALRELACTLVVTVALPTGLAIAQIGDGAVVIQDAQGNWQTLTQPEQGEFANETRFLQELGAARSPQLVTWLGDWQSLALFSDGLQRLALQEPDQSPFQPFFQPLFRFLAQNQDLTVVIDRLRAFLESDRIAQRTDDDVTLILVQRLAD</sequence>
<evidence type="ECO:0000313" key="2">
    <source>
        <dbReference type="EMBL" id="MFG3819387.1"/>
    </source>
</evidence>
<accession>A0ABW7CE23</accession>
<dbReference type="RefSeq" id="WP_393015264.1">
    <property type="nucleotide sequence ID" value="NZ_JAZAQF010000090.1"/>
</dbReference>
<dbReference type="InterPro" id="IPR001932">
    <property type="entry name" value="PPM-type_phosphatase-like_dom"/>
</dbReference>
<dbReference type="SUPFAM" id="SSF81606">
    <property type="entry name" value="PP2C-like"/>
    <property type="match status" value="1"/>
</dbReference>
<name>A0ABW7CE23_9CYAN</name>
<dbReference type="EC" id="3.1.3.16" evidence="2"/>
<dbReference type="Proteomes" id="UP001604335">
    <property type="component" value="Unassembled WGS sequence"/>
</dbReference>
<evidence type="ECO:0000313" key="3">
    <source>
        <dbReference type="Proteomes" id="UP001604335"/>
    </source>
</evidence>
<protein>
    <submittedName>
        <fullName evidence="2">PP2C family serine/threonine-protein phosphatase</fullName>
        <ecNumber evidence="2">3.1.3.16</ecNumber>
    </submittedName>
</protein>
<comment type="caution">
    <text evidence="2">The sequence shown here is derived from an EMBL/GenBank/DDBJ whole genome shotgun (WGS) entry which is preliminary data.</text>
</comment>
<keyword evidence="3" id="KW-1185">Reference proteome</keyword>
<evidence type="ECO:0000259" key="1">
    <source>
        <dbReference type="Pfam" id="PF13672"/>
    </source>
</evidence>
<gene>
    <name evidence="2" type="ORF">VPK24_17205</name>
</gene>
<feature type="domain" description="PPM-type phosphatase" evidence="1">
    <location>
        <begin position="12"/>
        <end position="229"/>
    </location>
</feature>
<dbReference type="Gene3D" id="3.60.40.10">
    <property type="entry name" value="PPM-type phosphatase domain"/>
    <property type="match status" value="1"/>
</dbReference>
<dbReference type="EMBL" id="JAZAQF010000090">
    <property type="protein sequence ID" value="MFG3819387.1"/>
    <property type="molecule type" value="Genomic_DNA"/>
</dbReference>
<proteinExistence type="predicted"/>
<dbReference type="GO" id="GO:0004722">
    <property type="term" value="F:protein serine/threonine phosphatase activity"/>
    <property type="evidence" value="ECO:0007669"/>
    <property type="project" value="UniProtKB-EC"/>
</dbReference>
<organism evidence="2 3">
    <name type="scientific">Limnothrix redekei LRLZ20PSL1</name>
    <dbReference type="NCBI Taxonomy" id="3112953"/>
    <lineage>
        <taxon>Bacteria</taxon>
        <taxon>Bacillati</taxon>
        <taxon>Cyanobacteriota</taxon>
        <taxon>Cyanophyceae</taxon>
        <taxon>Pseudanabaenales</taxon>
        <taxon>Pseudanabaenaceae</taxon>
        <taxon>Limnothrix</taxon>
    </lineage>
</organism>
<reference evidence="3" key="1">
    <citation type="journal article" date="2024" name="Algal Res.">
        <title>Biochemical, toxicological and genomic investigation of a high-biomass producing Limnothrix strain isolated from Italian shallow drinking water reservoir.</title>
        <authorList>
            <person name="Simonazzi M."/>
            <person name="Shishido T.K."/>
            <person name="Delbaje E."/>
            <person name="Wahlsten M."/>
            <person name="Fewer D.P."/>
            <person name="Sivonen K."/>
            <person name="Pezzolesi L."/>
            <person name="Pistocchi R."/>
        </authorList>
    </citation>
    <scope>NUCLEOTIDE SEQUENCE [LARGE SCALE GENOMIC DNA]</scope>
    <source>
        <strain evidence="3">LRLZ20PSL1</strain>
    </source>
</reference>
<dbReference type="Pfam" id="PF13672">
    <property type="entry name" value="PP2C_2"/>
    <property type="match status" value="1"/>
</dbReference>
<dbReference type="InterPro" id="IPR036457">
    <property type="entry name" value="PPM-type-like_dom_sf"/>
</dbReference>
<keyword evidence="2" id="KW-0378">Hydrolase</keyword>